<reference evidence="1" key="1">
    <citation type="submission" date="2024-06" db="EMBL/GenBank/DDBJ databases">
        <authorList>
            <person name="Agudelo-Romero P."/>
            <person name="Caparros-Martin J.A."/>
            <person name="Sharma A."/>
            <person name="Saladie M."/>
            <person name="Stick S.M."/>
            <person name="O'Gara F."/>
        </authorList>
    </citation>
    <scope>NUCLEOTIDE SEQUENCE</scope>
    <source>
        <strain evidence="1">VContig3</strain>
    </source>
</reference>
<name>A0AB39BZM0_9CAUD</name>
<protein>
    <submittedName>
        <fullName evidence="1">Uncharacterized protein</fullName>
    </submittedName>
</protein>
<accession>A0AB39BZM0</accession>
<dbReference type="EMBL" id="PP986817">
    <property type="protein sequence ID" value="XDI97901.1"/>
    <property type="molecule type" value="Genomic_DNA"/>
</dbReference>
<organism evidence="1">
    <name type="scientific">Pakpunavirus sp</name>
    <dbReference type="NCBI Taxonomy" id="2833053"/>
    <lineage>
        <taxon>Viruses</taxon>
        <taxon>Duplodnaviria</taxon>
        <taxon>Heunggongvirae</taxon>
        <taxon>Uroviricota</taxon>
        <taxon>Caudoviricetes</taxon>
        <taxon>Vandenendeviridae</taxon>
        <taxon>Skurskavirinae</taxon>
        <taxon>Pakpunavirus</taxon>
    </lineage>
</organism>
<proteinExistence type="predicted"/>
<evidence type="ECO:0000313" key="1">
    <source>
        <dbReference type="EMBL" id="XDI97901.1"/>
    </source>
</evidence>
<sequence>MEREMKFRLHITLQDDSEDIVVIEGDTIEELREAARTQVRIRNGKDAWSEEIA</sequence>